<dbReference type="RefSeq" id="WP_177145407.1">
    <property type="nucleotide sequence ID" value="NZ_JACAPU010000035.1"/>
</dbReference>
<name>A0A7Y7WIP7_9PSED</name>
<evidence type="ECO:0000259" key="7">
    <source>
        <dbReference type="Pfam" id="PF00892"/>
    </source>
</evidence>
<evidence type="ECO:0000256" key="1">
    <source>
        <dbReference type="ARBA" id="ARBA00004651"/>
    </source>
</evidence>
<gene>
    <name evidence="8" type="ORF">HX829_26725</name>
</gene>
<protein>
    <submittedName>
        <fullName evidence="8">EamA family transporter</fullName>
    </submittedName>
</protein>
<dbReference type="PANTHER" id="PTHR32322">
    <property type="entry name" value="INNER MEMBRANE TRANSPORTER"/>
    <property type="match status" value="1"/>
</dbReference>
<evidence type="ECO:0000256" key="6">
    <source>
        <dbReference type="SAM" id="Phobius"/>
    </source>
</evidence>
<dbReference type="AlphaFoldDB" id="A0A7Y7WIP7"/>
<keyword evidence="5 6" id="KW-0472">Membrane</keyword>
<keyword evidence="2" id="KW-1003">Cell membrane</keyword>
<evidence type="ECO:0000256" key="5">
    <source>
        <dbReference type="ARBA" id="ARBA00023136"/>
    </source>
</evidence>
<dbReference type="PANTHER" id="PTHR32322:SF18">
    <property type="entry name" value="S-ADENOSYLMETHIONINE_S-ADENOSYLHOMOCYSTEINE TRANSPORTER"/>
    <property type="match status" value="1"/>
</dbReference>
<feature type="transmembrane region" description="Helical" evidence="6">
    <location>
        <begin position="151"/>
        <end position="169"/>
    </location>
</feature>
<feature type="transmembrane region" description="Helical" evidence="6">
    <location>
        <begin position="222"/>
        <end position="242"/>
    </location>
</feature>
<dbReference type="Pfam" id="PF00892">
    <property type="entry name" value="EamA"/>
    <property type="match status" value="2"/>
</dbReference>
<dbReference type="SUPFAM" id="SSF103481">
    <property type="entry name" value="Multidrug resistance efflux transporter EmrE"/>
    <property type="match status" value="2"/>
</dbReference>
<feature type="domain" description="EamA" evidence="7">
    <location>
        <begin position="5"/>
        <end position="138"/>
    </location>
</feature>
<comment type="caution">
    <text evidence="8">The sequence shown here is derived from an EMBL/GenBank/DDBJ whole genome shotgun (WGS) entry which is preliminary data.</text>
</comment>
<feature type="transmembrane region" description="Helical" evidence="6">
    <location>
        <begin position="94"/>
        <end position="115"/>
    </location>
</feature>
<feature type="transmembrane region" description="Helical" evidence="6">
    <location>
        <begin position="254"/>
        <end position="273"/>
    </location>
</feature>
<evidence type="ECO:0000256" key="4">
    <source>
        <dbReference type="ARBA" id="ARBA00022989"/>
    </source>
</evidence>
<feature type="transmembrane region" description="Helical" evidence="6">
    <location>
        <begin position="190"/>
        <end position="210"/>
    </location>
</feature>
<sequence>MNSSWGPILIILSGILWGFSAFTKKYLLLYVDPLFLNVINSAFVCISLVSVWFRPSELWNSFREAPYLLIAMAFFGNSIGTSMLYIAIDHLSLSVASVVGKLQPVFVIICAYVFLKERLTRTEILLSVVSILGAFLVAVPEPMKIFETAHMTIIGLLAALASALGWAFSGVIGRRLTIMDASPSAAQMTFFRYFIGSSLLIPLVDFSSYSSTVAQWPYRTPFLPTVFILTFVTVTVPTWAFYKGLKHVSASYASVLELSSPITAVLLGMIFLSERLNESQLIGVALVVLPILVLENLRMRHST</sequence>
<evidence type="ECO:0000313" key="9">
    <source>
        <dbReference type="Proteomes" id="UP000582981"/>
    </source>
</evidence>
<feature type="transmembrane region" description="Helical" evidence="6">
    <location>
        <begin position="65"/>
        <end position="88"/>
    </location>
</feature>
<evidence type="ECO:0000313" key="8">
    <source>
        <dbReference type="EMBL" id="NWB50087.1"/>
    </source>
</evidence>
<dbReference type="InterPro" id="IPR000620">
    <property type="entry name" value="EamA_dom"/>
</dbReference>
<feature type="transmembrane region" description="Helical" evidence="6">
    <location>
        <begin position="122"/>
        <end position="139"/>
    </location>
</feature>
<comment type="subcellular location">
    <subcellularLocation>
        <location evidence="1">Cell membrane</location>
        <topology evidence="1">Multi-pass membrane protein</topology>
    </subcellularLocation>
</comment>
<feature type="transmembrane region" description="Helical" evidence="6">
    <location>
        <begin position="279"/>
        <end position="297"/>
    </location>
</feature>
<proteinExistence type="predicted"/>
<reference evidence="8 9" key="1">
    <citation type="submission" date="2020-04" db="EMBL/GenBank/DDBJ databases">
        <title>Molecular characterization of pseudomonads from Agaricus bisporus reveal novel blotch 2 pathogens in Western Europe.</title>
        <authorList>
            <person name="Taparia T."/>
            <person name="Krijger M."/>
            <person name="Haynes E."/>
            <person name="Elpinstone J.G."/>
            <person name="Noble R."/>
            <person name="Van Der Wolf J."/>
        </authorList>
    </citation>
    <scope>NUCLEOTIDE SEQUENCE [LARGE SCALE GENOMIC DNA]</scope>
    <source>
        <strain evidence="8 9">F1001</strain>
    </source>
</reference>
<evidence type="ECO:0000256" key="2">
    <source>
        <dbReference type="ARBA" id="ARBA00022475"/>
    </source>
</evidence>
<dbReference type="InterPro" id="IPR050638">
    <property type="entry name" value="AA-Vitamin_Transporters"/>
</dbReference>
<dbReference type="Proteomes" id="UP000582981">
    <property type="component" value="Unassembled WGS sequence"/>
</dbReference>
<feature type="transmembrane region" description="Helical" evidence="6">
    <location>
        <begin position="33"/>
        <end position="53"/>
    </location>
</feature>
<evidence type="ECO:0000256" key="3">
    <source>
        <dbReference type="ARBA" id="ARBA00022692"/>
    </source>
</evidence>
<feature type="domain" description="EamA" evidence="7">
    <location>
        <begin position="154"/>
        <end position="293"/>
    </location>
</feature>
<dbReference type="InterPro" id="IPR037185">
    <property type="entry name" value="EmrE-like"/>
</dbReference>
<accession>A0A7Y7WIP7</accession>
<organism evidence="8 9">
    <name type="scientific">Pseudomonas gingeri</name>
    <dbReference type="NCBI Taxonomy" id="117681"/>
    <lineage>
        <taxon>Bacteria</taxon>
        <taxon>Pseudomonadati</taxon>
        <taxon>Pseudomonadota</taxon>
        <taxon>Gammaproteobacteria</taxon>
        <taxon>Pseudomonadales</taxon>
        <taxon>Pseudomonadaceae</taxon>
        <taxon>Pseudomonas</taxon>
    </lineage>
</organism>
<dbReference type="EMBL" id="JACAPU010000035">
    <property type="protein sequence ID" value="NWB50087.1"/>
    <property type="molecule type" value="Genomic_DNA"/>
</dbReference>
<keyword evidence="3 6" id="KW-0812">Transmembrane</keyword>
<keyword evidence="4 6" id="KW-1133">Transmembrane helix</keyword>
<dbReference type="Gene3D" id="1.10.3730.20">
    <property type="match status" value="2"/>
</dbReference>
<dbReference type="GO" id="GO:0005886">
    <property type="term" value="C:plasma membrane"/>
    <property type="evidence" value="ECO:0007669"/>
    <property type="project" value="UniProtKB-SubCell"/>
</dbReference>